<dbReference type="InterPro" id="IPR001466">
    <property type="entry name" value="Beta-lactam-related"/>
</dbReference>
<dbReference type="OrthoDB" id="5377981at2"/>
<feature type="domain" description="Beta-lactamase-related" evidence="1">
    <location>
        <begin position="53"/>
        <end position="366"/>
    </location>
</feature>
<dbReference type="PANTHER" id="PTHR46825">
    <property type="entry name" value="D-ALANYL-D-ALANINE-CARBOXYPEPTIDASE/ENDOPEPTIDASE AMPH"/>
    <property type="match status" value="1"/>
</dbReference>
<evidence type="ECO:0000313" key="2">
    <source>
        <dbReference type="EMBL" id="SJM71053.1"/>
    </source>
</evidence>
<dbReference type="PANTHER" id="PTHR46825:SF15">
    <property type="entry name" value="BETA-LACTAMASE-RELATED DOMAIN-CONTAINING PROTEIN"/>
    <property type="match status" value="1"/>
</dbReference>
<organism evidence="2 3">
    <name type="scientific">Brevundimonas diminuta 3F5N</name>
    <dbReference type="NCBI Taxonomy" id="1255603"/>
    <lineage>
        <taxon>Bacteria</taxon>
        <taxon>Pseudomonadati</taxon>
        <taxon>Pseudomonadota</taxon>
        <taxon>Alphaproteobacteria</taxon>
        <taxon>Caulobacterales</taxon>
        <taxon>Caulobacteraceae</taxon>
        <taxon>Brevundimonas</taxon>
    </lineage>
</organism>
<dbReference type="EC" id="3.5.2.6" evidence="2"/>
<dbReference type="Gene3D" id="2.40.128.600">
    <property type="match status" value="1"/>
</dbReference>
<accession>A0A1R4GSQ9</accession>
<reference evidence="2 3" key="1">
    <citation type="submission" date="2017-02" db="EMBL/GenBank/DDBJ databases">
        <authorList>
            <person name="Peterson S.W."/>
        </authorList>
    </citation>
    <scope>NUCLEOTIDE SEQUENCE [LARGE SCALE GENOMIC DNA]</scope>
    <source>
        <strain evidence="2 3">3F5N</strain>
    </source>
</reference>
<keyword evidence="2" id="KW-0378">Hydrolase</keyword>
<protein>
    <submittedName>
        <fullName evidence="2">Beta-lactamase</fullName>
        <ecNumber evidence="2">3.5.2.6</ecNumber>
    </submittedName>
</protein>
<dbReference type="GO" id="GO:0008800">
    <property type="term" value="F:beta-lactamase activity"/>
    <property type="evidence" value="ECO:0007669"/>
    <property type="project" value="UniProtKB-EC"/>
</dbReference>
<proteinExistence type="predicted"/>
<dbReference type="EMBL" id="FUIE01000087">
    <property type="protein sequence ID" value="SJM71053.1"/>
    <property type="molecule type" value="Genomic_DNA"/>
</dbReference>
<evidence type="ECO:0000259" key="1">
    <source>
        <dbReference type="Pfam" id="PF00144"/>
    </source>
</evidence>
<dbReference type="AlphaFoldDB" id="A0A1R4GSQ9"/>
<name>A0A1R4GSQ9_BREDI</name>
<dbReference type="InterPro" id="IPR012338">
    <property type="entry name" value="Beta-lactam/transpept-like"/>
</dbReference>
<dbReference type="Pfam" id="PF00144">
    <property type="entry name" value="Beta-lactamase"/>
    <property type="match status" value="1"/>
</dbReference>
<evidence type="ECO:0000313" key="3">
    <source>
        <dbReference type="Proteomes" id="UP000195766"/>
    </source>
</evidence>
<sequence length="504" mass="54215">MHISRTTSARLRVAAFIAMATWGSVGHAEIPKTRREAVADIDAFVGQAMARVEAAPGLALAVVEGDETLMTTGYGVADIRSGARVDSNTGFYIASATKAFTALGFAAMATRGEVNLDAPVDEWSPGSGLPTDLAKATSLTDLLSHRAGLDNDAIAFRAAYSGEHTPQIMHGLLARTTPNVAAPHGVFRYTNVGYNLATILLEARTGEDWRAMVENEVLTPAGMTHTTARVSRAQGQGVLAAGHFGDGPTPEASRLQKVDATMQSAGGLISTAHDMARWLELQINDGVIDGRRALPQGLVASTHVVRAAQDQQFGAYHRDGYGLGWQRGRYGQDVLIHHFGNFAGSRAHVSFMPERRVGVAVMINEDLVAGELADVVANYVYDRLSGRADLEAAYEAELAALVERRNQRQAALARAKIERAARNWPLSRPNSAYAGLYENAAYGTIEVIETGSGLDIRAGVMRAQAEAFTEAESLRVELIPFQGQVIVFDGPHSLTFKGERFFRR</sequence>
<dbReference type="Gene3D" id="3.40.710.10">
    <property type="entry name" value="DD-peptidase/beta-lactamase superfamily"/>
    <property type="match status" value="1"/>
</dbReference>
<gene>
    <name evidence="2" type="ORF">FM111_15690</name>
</gene>
<dbReference type="RefSeq" id="WP_087141891.1">
    <property type="nucleotide sequence ID" value="NZ_FUIE01000087.1"/>
</dbReference>
<dbReference type="SUPFAM" id="SSF56601">
    <property type="entry name" value="beta-lactamase/transpeptidase-like"/>
    <property type="match status" value="1"/>
</dbReference>
<dbReference type="Proteomes" id="UP000195766">
    <property type="component" value="Unassembled WGS sequence"/>
</dbReference>
<dbReference type="InterPro" id="IPR050491">
    <property type="entry name" value="AmpC-like"/>
</dbReference>